<feature type="domain" description="Methyltransferase" evidence="2">
    <location>
        <begin position="80"/>
        <end position="269"/>
    </location>
</feature>
<dbReference type="KEGG" id="hazt:108671926"/>
<dbReference type="RefSeq" id="XP_018015011.1">
    <property type="nucleotide sequence ID" value="XM_018159522.2"/>
</dbReference>
<dbReference type="InterPro" id="IPR025714">
    <property type="entry name" value="Methyltranfer_dom"/>
</dbReference>
<dbReference type="PANTHER" id="PTHR32026:SF10">
    <property type="entry name" value="METHYLTRANSFERASE-LIKE PROTEIN 24-RELATED"/>
    <property type="match status" value="1"/>
</dbReference>
<dbReference type="OrthoDB" id="6362181at2759"/>
<evidence type="ECO:0000313" key="3">
    <source>
        <dbReference type="Proteomes" id="UP000694843"/>
    </source>
</evidence>
<proteinExistence type="predicted"/>
<dbReference type="AlphaFoldDB" id="A0A8B7NPG4"/>
<name>A0A8B7NPG4_HYAAZ</name>
<evidence type="ECO:0000259" key="2">
    <source>
        <dbReference type="Pfam" id="PF13383"/>
    </source>
</evidence>
<sequence>MHTKHLRCSRKAWIALPWLLLVMTSLSGTLDTWKSNSPDPEIGPTDEPRFRKRPTFLPSAPANLTRINGLSEAMSIPTGKCHKLAEIGGNWYCQGFDGNKDVCLDPWYTPAYNSCLIYSFGVGNDITFEKIMSDLWGCHVFLHDHTVNHTQDFFGPRHVHRPWGIANVSHVDDDGRTLVTYKDALAANGHVGAQVHYLKIDIEENEYNALPQIIASGLLENVWQLHMEVHNFWRKSSEVYIQRNKLAYEILSELENAGFRRVRATVNNLQRWIDEHEWGGWCCSDVLWVNERIRNQALRFCSSYKL</sequence>
<evidence type="ECO:0000313" key="4">
    <source>
        <dbReference type="RefSeq" id="XP_018015011.1"/>
    </source>
</evidence>
<dbReference type="PANTHER" id="PTHR32026">
    <property type="entry name" value="METHYLTRANSFERASE-LIKE PROTEIN 24"/>
    <property type="match status" value="1"/>
</dbReference>
<gene>
    <name evidence="4" type="primary">LOC108671926</name>
</gene>
<keyword evidence="1" id="KW-0732">Signal</keyword>
<feature type="chain" id="PRO_5034026942" evidence="1">
    <location>
        <begin position="29"/>
        <end position="306"/>
    </location>
</feature>
<accession>A0A8B7NPG4</accession>
<evidence type="ECO:0000256" key="1">
    <source>
        <dbReference type="SAM" id="SignalP"/>
    </source>
</evidence>
<keyword evidence="3" id="KW-1185">Reference proteome</keyword>
<dbReference type="OMA" id="WIDEHEW"/>
<reference evidence="4" key="1">
    <citation type="submission" date="2025-08" db="UniProtKB">
        <authorList>
            <consortium name="RefSeq"/>
        </authorList>
    </citation>
    <scope>IDENTIFICATION</scope>
    <source>
        <tissue evidence="4">Whole organism</tissue>
    </source>
</reference>
<dbReference type="InterPro" id="IPR026913">
    <property type="entry name" value="METTL24"/>
</dbReference>
<feature type="signal peptide" evidence="1">
    <location>
        <begin position="1"/>
        <end position="28"/>
    </location>
</feature>
<dbReference type="Pfam" id="PF13383">
    <property type="entry name" value="Methyltransf_22"/>
    <property type="match status" value="1"/>
</dbReference>
<dbReference type="Proteomes" id="UP000694843">
    <property type="component" value="Unplaced"/>
</dbReference>
<organism evidence="3 4">
    <name type="scientific">Hyalella azteca</name>
    <name type="common">Amphipod</name>
    <dbReference type="NCBI Taxonomy" id="294128"/>
    <lineage>
        <taxon>Eukaryota</taxon>
        <taxon>Metazoa</taxon>
        <taxon>Ecdysozoa</taxon>
        <taxon>Arthropoda</taxon>
        <taxon>Crustacea</taxon>
        <taxon>Multicrustacea</taxon>
        <taxon>Malacostraca</taxon>
        <taxon>Eumalacostraca</taxon>
        <taxon>Peracarida</taxon>
        <taxon>Amphipoda</taxon>
        <taxon>Senticaudata</taxon>
        <taxon>Talitrida</taxon>
        <taxon>Talitroidea</taxon>
        <taxon>Hyalellidae</taxon>
        <taxon>Hyalella</taxon>
    </lineage>
</organism>
<dbReference type="GeneID" id="108671926"/>
<protein>
    <submittedName>
        <fullName evidence="4">Uncharacterized protein LOC108671926</fullName>
    </submittedName>
</protein>